<dbReference type="GO" id="GO:0008168">
    <property type="term" value="F:methyltransferase activity"/>
    <property type="evidence" value="ECO:0007669"/>
    <property type="project" value="UniProtKB-KW"/>
</dbReference>
<keyword evidence="3" id="KW-1185">Reference proteome</keyword>
<sequence>MHRLAGFGVFSLAAVPFHAAGAAAEELEEPAVKLGRLEDSQRMSDAGYCSREEVEMLWKQKSRMDVLFDGGHREAYWMARDEIYPEAGHRGSDRQPLGNRSGDKIEEIVSAVGKLKVLNRCKAKGRLVFADVCGAPGAWSKYFFKLGAEAECVVRGFGFSLREGTNALSCTWFPEARSPSKKAANTRLAELAQSLCASKKDPWALVLDAASLTSSTALHGVGFRANRIIVPNDSDAPFGSNCLSKATVLQGLCLQDFIMQNSKTDRAYGPFSCVYCDFTECLYGSWKPPQELEELDNTFAAAPQRSSPGQDLKALFRSGQLESGAVLAVTLAHLRSSKKPEQWPLLRIGALAAELGWCSVVVDRLEQRAVATEFWVLGEPRDTALQELLKAELSGPEMSRGALPQAASLPADLVKRENFVELWGADGTGNVCLPSNVAHAAAEVGRQADLVMADGGFLVNKGSNGEHMENYQEIVSGSILLAEACLPILHCRRPLLSSSCSILRRAHDSELWKGSIESLDMFVWSICFQASSRL</sequence>
<organism evidence="2 3">
    <name type="scientific">Symbiodinium microadriaticum</name>
    <name type="common">Dinoflagellate</name>
    <name type="synonym">Zooxanthella microadriatica</name>
    <dbReference type="NCBI Taxonomy" id="2951"/>
    <lineage>
        <taxon>Eukaryota</taxon>
        <taxon>Sar</taxon>
        <taxon>Alveolata</taxon>
        <taxon>Dinophyceae</taxon>
        <taxon>Suessiales</taxon>
        <taxon>Symbiodiniaceae</taxon>
        <taxon>Symbiodinium</taxon>
    </lineage>
</organism>
<feature type="chain" id="PRO_5012050894" evidence="1">
    <location>
        <begin position="25"/>
        <end position="534"/>
    </location>
</feature>
<dbReference type="Proteomes" id="UP000186817">
    <property type="component" value="Unassembled WGS sequence"/>
</dbReference>
<dbReference type="Gene3D" id="3.40.50.12760">
    <property type="match status" value="2"/>
</dbReference>
<evidence type="ECO:0000313" key="2">
    <source>
        <dbReference type="EMBL" id="OLP74584.1"/>
    </source>
</evidence>
<gene>
    <name evidence="2" type="ORF">AK812_SmicGene45830</name>
</gene>
<dbReference type="AlphaFoldDB" id="A0A1Q9BVB9"/>
<reference evidence="2 3" key="1">
    <citation type="submission" date="2016-02" db="EMBL/GenBank/DDBJ databases">
        <title>Genome analysis of coral dinoflagellate symbionts highlights evolutionary adaptations to a symbiotic lifestyle.</title>
        <authorList>
            <person name="Aranda M."/>
            <person name="Li Y."/>
            <person name="Liew Y.J."/>
            <person name="Baumgarten S."/>
            <person name="Simakov O."/>
            <person name="Wilson M."/>
            <person name="Piel J."/>
            <person name="Ashoor H."/>
            <person name="Bougouffa S."/>
            <person name="Bajic V.B."/>
            <person name="Ryu T."/>
            <person name="Ravasi T."/>
            <person name="Bayer T."/>
            <person name="Micklem G."/>
            <person name="Kim H."/>
            <person name="Bhak J."/>
            <person name="Lajeunesse T.C."/>
            <person name="Voolstra C.R."/>
        </authorList>
    </citation>
    <scope>NUCLEOTIDE SEQUENCE [LARGE SCALE GENOMIC DNA]</scope>
    <source>
        <strain evidence="2 3">CCMP2467</strain>
    </source>
</reference>
<comment type="caution">
    <text evidence="2">The sequence shown here is derived from an EMBL/GenBank/DDBJ whole genome shotgun (WGS) entry which is preliminary data.</text>
</comment>
<proteinExistence type="predicted"/>
<feature type="signal peptide" evidence="1">
    <location>
        <begin position="1"/>
        <end position="24"/>
    </location>
</feature>
<keyword evidence="2" id="KW-0489">Methyltransferase</keyword>
<evidence type="ECO:0000313" key="3">
    <source>
        <dbReference type="Proteomes" id="UP000186817"/>
    </source>
</evidence>
<dbReference type="OrthoDB" id="10251234at2759"/>
<keyword evidence="1" id="KW-0732">Signal</keyword>
<dbReference type="GO" id="GO:0032259">
    <property type="term" value="P:methylation"/>
    <property type="evidence" value="ECO:0007669"/>
    <property type="project" value="UniProtKB-KW"/>
</dbReference>
<accession>A0A1Q9BVB9</accession>
<evidence type="ECO:0000256" key="1">
    <source>
        <dbReference type="SAM" id="SignalP"/>
    </source>
</evidence>
<dbReference type="EMBL" id="LSRX01003500">
    <property type="protein sequence ID" value="OLP74584.1"/>
    <property type="molecule type" value="Genomic_DNA"/>
</dbReference>
<keyword evidence="2" id="KW-0808">Transferase</keyword>
<protein>
    <submittedName>
        <fullName evidence="2">Cap-specific mRNA (Nucleoside-2'-O-)-methyltransferase 1</fullName>
    </submittedName>
</protein>
<name>A0A1Q9BVB9_SYMMI</name>